<organism evidence="1 2">
    <name type="scientific">Andreprevotia lacus DSM 23236</name>
    <dbReference type="NCBI Taxonomy" id="1121001"/>
    <lineage>
        <taxon>Bacteria</taxon>
        <taxon>Pseudomonadati</taxon>
        <taxon>Pseudomonadota</taxon>
        <taxon>Betaproteobacteria</taxon>
        <taxon>Neisseriales</taxon>
        <taxon>Chitinibacteraceae</taxon>
        <taxon>Andreprevotia</taxon>
    </lineage>
</organism>
<evidence type="ECO:0000313" key="2">
    <source>
        <dbReference type="Proteomes" id="UP000192761"/>
    </source>
</evidence>
<name>A0A1W1XUM0_9NEIS</name>
<sequence>MKTPEWDDVSAYCAQQIERLRTRLEQSGLPELVSAELRGQIAILRRLLAELPAAAASPPPPPGGDGGMY</sequence>
<dbReference type="Proteomes" id="UP000192761">
    <property type="component" value="Unassembled WGS sequence"/>
</dbReference>
<evidence type="ECO:0000313" key="1">
    <source>
        <dbReference type="EMBL" id="SMC27231.1"/>
    </source>
</evidence>
<dbReference type="EMBL" id="FWXD01000016">
    <property type="protein sequence ID" value="SMC27231.1"/>
    <property type="molecule type" value="Genomic_DNA"/>
</dbReference>
<accession>A0A1W1XUM0</accession>
<proteinExistence type="predicted"/>
<protein>
    <submittedName>
        <fullName evidence="1">Uncharacterized protein</fullName>
    </submittedName>
</protein>
<reference evidence="1 2" key="1">
    <citation type="submission" date="2017-04" db="EMBL/GenBank/DDBJ databases">
        <authorList>
            <person name="Afonso C.L."/>
            <person name="Miller P.J."/>
            <person name="Scott M.A."/>
            <person name="Spackman E."/>
            <person name="Goraichik I."/>
            <person name="Dimitrov K.M."/>
            <person name="Suarez D.L."/>
            <person name="Swayne D.E."/>
        </authorList>
    </citation>
    <scope>NUCLEOTIDE SEQUENCE [LARGE SCALE GENOMIC DNA]</scope>
    <source>
        <strain evidence="1 2">DSM 23236</strain>
    </source>
</reference>
<dbReference type="AlphaFoldDB" id="A0A1W1XUM0"/>
<dbReference type="RefSeq" id="WP_084091395.1">
    <property type="nucleotide sequence ID" value="NZ_FWXD01000016.1"/>
</dbReference>
<keyword evidence="2" id="KW-1185">Reference proteome</keyword>
<dbReference type="STRING" id="1121001.SAMN02745857_02761"/>
<gene>
    <name evidence="1" type="ORF">SAMN02745857_02761</name>
</gene>